<dbReference type="Pfam" id="PF00069">
    <property type="entry name" value="Pkinase"/>
    <property type="match status" value="1"/>
</dbReference>
<organism evidence="3 4">
    <name type="scientific">Edaphochlamys debaryana</name>
    <dbReference type="NCBI Taxonomy" id="47281"/>
    <lineage>
        <taxon>Eukaryota</taxon>
        <taxon>Viridiplantae</taxon>
        <taxon>Chlorophyta</taxon>
        <taxon>core chlorophytes</taxon>
        <taxon>Chlorophyceae</taxon>
        <taxon>CS clade</taxon>
        <taxon>Chlamydomonadales</taxon>
        <taxon>Chlamydomonadales incertae sedis</taxon>
        <taxon>Edaphochlamys</taxon>
    </lineage>
</organism>
<dbReference type="InterPro" id="IPR011009">
    <property type="entry name" value="Kinase-like_dom_sf"/>
</dbReference>
<proteinExistence type="predicted"/>
<gene>
    <name evidence="3" type="ORF">HYH03_001232</name>
</gene>
<dbReference type="EMBL" id="JAEHOE010000002">
    <property type="protein sequence ID" value="KAG2501451.1"/>
    <property type="molecule type" value="Genomic_DNA"/>
</dbReference>
<dbReference type="PANTHER" id="PTHR24359:SF1">
    <property type="entry name" value="INHIBITOR OF NUCLEAR FACTOR KAPPA-B KINASE EPSILON SUBUNIT HOMOLOG 1-RELATED"/>
    <property type="match status" value="1"/>
</dbReference>
<evidence type="ECO:0000259" key="2">
    <source>
        <dbReference type="PROSITE" id="PS50011"/>
    </source>
</evidence>
<sequence length="423" mass="44742">MAPPAGVASSWGLPHEAQAEAWEAEAWELYRSQVWARSSSAASSLVPTDHPLEDLFLEVESELPSAYLTAARLAAGEAERYVPVLPELCASFLLVAASAWVRGLGALLGTAGHRGDLRRSRLAKNVREAVLAAVQRVMGSSDAHLLAIGLAANADAILAAVLDEARASQFPDPEAWLSHLVRSAPVPLAVKASWAAAEAARSRQARRTRPTEAKGSGGGGAEPPGLPREANGARGPRGLTTMHRAGVIHRDIKPTNILLDTRAGHDANALVADFDLAVPSGVRLGEAGTTGFRPPEGLPSGRVAHMAAFDVFSMGRLLLCILADWADETTLGRVCSGLRSKTPATQVAARGEVWERVRSLFNPAPTENETNKLLDIVSVATQPNCLHRLPSGVLEAEAVSRMGDEVCAIMGLEGYVANLPHPW</sequence>
<keyword evidence="4" id="KW-1185">Reference proteome</keyword>
<dbReference type="SUPFAM" id="SSF56112">
    <property type="entry name" value="Protein kinase-like (PK-like)"/>
    <property type="match status" value="1"/>
</dbReference>
<dbReference type="OrthoDB" id="4062651at2759"/>
<dbReference type="AlphaFoldDB" id="A0A835YF87"/>
<dbReference type="PANTHER" id="PTHR24359">
    <property type="entry name" value="SERINE/THREONINE-PROTEIN KINASE SBK1"/>
    <property type="match status" value="1"/>
</dbReference>
<dbReference type="GO" id="GO:0004674">
    <property type="term" value="F:protein serine/threonine kinase activity"/>
    <property type="evidence" value="ECO:0007669"/>
    <property type="project" value="TreeGrafter"/>
</dbReference>
<feature type="region of interest" description="Disordered" evidence="1">
    <location>
        <begin position="200"/>
        <end position="238"/>
    </location>
</feature>
<dbReference type="Gene3D" id="1.10.510.10">
    <property type="entry name" value="Transferase(Phosphotransferase) domain 1"/>
    <property type="match status" value="1"/>
</dbReference>
<evidence type="ECO:0000313" key="3">
    <source>
        <dbReference type="EMBL" id="KAG2501451.1"/>
    </source>
</evidence>
<reference evidence="3" key="1">
    <citation type="journal article" date="2020" name="bioRxiv">
        <title>Comparative genomics of Chlamydomonas.</title>
        <authorList>
            <person name="Craig R.J."/>
            <person name="Hasan A.R."/>
            <person name="Ness R.W."/>
            <person name="Keightley P.D."/>
        </authorList>
    </citation>
    <scope>NUCLEOTIDE SEQUENCE</scope>
    <source>
        <strain evidence="3">CCAP 11/70</strain>
    </source>
</reference>
<feature type="domain" description="Protein kinase" evidence="2">
    <location>
        <begin position="67"/>
        <end position="423"/>
    </location>
</feature>
<name>A0A835YF87_9CHLO</name>
<dbReference type="PROSITE" id="PS50011">
    <property type="entry name" value="PROTEIN_KINASE_DOM"/>
    <property type="match status" value="1"/>
</dbReference>
<accession>A0A835YF87</accession>
<protein>
    <recommendedName>
        <fullName evidence="2">Protein kinase domain-containing protein</fullName>
    </recommendedName>
</protein>
<evidence type="ECO:0000256" key="1">
    <source>
        <dbReference type="SAM" id="MobiDB-lite"/>
    </source>
</evidence>
<comment type="caution">
    <text evidence="3">The sequence shown here is derived from an EMBL/GenBank/DDBJ whole genome shotgun (WGS) entry which is preliminary data.</text>
</comment>
<dbReference type="GO" id="GO:0005524">
    <property type="term" value="F:ATP binding"/>
    <property type="evidence" value="ECO:0007669"/>
    <property type="project" value="InterPro"/>
</dbReference>
<dbReference type="InterPro" id="IPR008271">
    <property type="entry name" value="Ser/Thr_kinase_AS"/>
</dbReference>
<dbReference type="InterPro" id="IPR000719">
    <property type="entry name" value="Prot_kinase_dom"/>
</dbReference>
<evidence type="ECO:0000313" key="4">
    <source>
        <dbReference type="Proteomes" id="UP000612055"/>
    </source>
</evidence>
<dbReference type="PROSITE" id="PS00108">
    <property type="entry name" value="PROTEIN_KINASE_ST"/>
    <property type="match status" value="1"/>
</dbReference>
<dbReference type="Proteomes" id="UP000612055">
    <property type="component" value="Unassembled WGS sequence"/>
</dbReference>